<dbReference type="PANTHER" id="PTHR37029">
    <property type="entry name" value="SSR1768 PROTEIN"/>
    <property type="match status" value="1"/>
</dbReference>
<sequence>MKITYDAEVDVLDITLKKGKVARTVEIAPEALMDLDSKGVPLHLEIVGASEKIGRKNFSDVVVGNKNVRLSAFVS</sequence>
<organism evidence="1 2">
    <name type="scientific">Candidatus Jorgensenbacteria bacterium RIFCSPLOWO2_01_FULL_45_25b</name>
    <dbReference type="NCBI Taxonomy" id="1798471"/>
    <lineage>
        <taxon>Bacteria</taxon>
        <taxon>Candidatus Joergenseniibacteriota</taxon>
    </lineage>
</organism>
<dbReference type="PANTHER" id="PTHR37029:SF1">
    <property type="entry name" value="SSR1768 PROTEIN"/>
    <property type="match status" value="1"/>
</dbReference>
<dbReference type="Pfam" id="PF10049">
    <property type="entry name" value="DUF2283"/>
    <property type="match status" value="1"/>
</dbReference>
<name>A0A1F6BZ88_9BACT</name>
<dbReference type="EMBL" id="MFKK01000004">
    <property type="protein sequence ID" value="OGG42133.1"/>
    <property type="molecule type" value="Genomic_DNA"/>
</dbReference>
<dbReference type="Proteomes" id="UP000176996">
    <property type="component" value="Unassembled WGS sequence"/>
</dbReference>
<protein>
    <recommendedName>
        <fullName evidence="3">DUF2283 domain-containing protein</fullName>
    </recommendedName>
</protein>
<reference evidence="1 2" key="1">
    <citation type="journal article" date="2016" name="Nat. Commun.">
        <title>Thousands of microbial genomes shed light on interconnected biogeochemical processes in an aquifer system.</title>
        <authorList>
            <person name="Anantharaman K."/>
            <person name="Brown C.T."/>
            <person name="Hug L.A."/>
            <person name="Sharon I."/>
            <person name="Castelle C.J."/>
            <person name="Probst A.J."/>
            <person name="Thomas B.C."/>
            <person name="Singh A."/>
            <person name="Wilkins M.J."/>
            <person name="Karaoz U."/>
            <person name="Brodie E.L."/>
            <person name="Williams K.H."/>
            <person name="Hubbard S.S."/>
            <person name="Banfield J.F."/>
        </authorList>
    </citation>
    <scope>NUCLEOTIDE SEQUENCE [LARGE SCALE GENOMIC DNA]</scope>
</reference>
<comment type="caution">
    <text evidence="1">The sequence shown here is derived from an EMBL/GenBank/DDBJ whole genome shotgun (WGS) entry which is preliminary data.</text>
</comment>
<evidence type="ECO:0000313" key="1">
    <source>
        <dbReference type="EMBL" id="OGG42133.1"/>
    </source>
</evidence>
<proteinExistence type="predicted"/>
<evidence type="ECO:0000313" key="2">
    <source>
        <dbReference type="Proteomes" id="UP000176996"/>
    </source>
</evidence>
<dbReference type="InterPro" id="IPR019270">
    <property type="entry name" value="DUF2283"/>
</dbReference>
<accession>A0A1F6BZ88</accession>
<dbReference type="AlphaFoldDB" id="A0A1F6BZ88"/>
<gene>
    <name evidence="1" type="ORF">A3A21_01970</name>
</gene>
<dbReference type="STRING" id="1798471.A3A21_01970"/>
<evidence type="ECO:0008006" key="3">
    <source>
        <dbReference type="Google" id="ProtNLM"/>
    </source>
</evidence>